<sequence length="113" mass="13024">MRNIMLLVAILNFMLTSISFAEQVIYYPQFAINIISKPNLYKCISQLSEIDCNQEKVKVFIKFYKDNNSQSINKIQLSTIYGNEIIKDPLIIDLFIKLLAVDTNIKITTNNNS</sequence>
<dbReference type="HOGENOM" id="CLU_2129340_0_0_0"/>
<proteinExistence type="predicted"/>
<feature type="chain" id="PRO_5003049208" evidence="1">
    <location>
        <begin position="22"/>
        <end position="113"/>
    </location>
</feature>
<dbReference type="Proteomes" id="UP000001520">
    <property type="component" value="Plasmid megaplasmid pDF308"/>
</dbReference>
<dbReference type="EMBL" id="AP011530">
    <property type="protein sequence ID" value="BAI81739.1"/>
    <property type="molecule type" value="Genomic_DNA"/>
</dbReference>
<dbReference type="KEGG" id="ddf:DEFDS_P117"/>
<dbReference type="AlphaFoldDB" id="D3PEU7"/>
<keyword evidence="1" id="KW-0732">Signal</keyword>
<evidence type="ECO:0000256" key="1">
    <source>
        <dbReference type="SAM" id="SignalP"/>
    </source>
</evidence>
<organism evidence="2 3">
    <name type="scientific">Deferribacter desulfuricans (strain DSM 14783 / JCM 11476 / NBRC 101012 / SSM1)</name>
    <dbReference type="NCBI Taxonomy" id="639282"/>
    <lineage>
        <taxon>Bacteria</taxon>
        <taxon>Pseudomonadati</taxon>
        <taxon>Deferribacterota</taxon>
        <taxon>Deferribacteres</taxon>
        <taxon>Deferribacterales</taxon>
        <taxon>Deferribacteraceae</taxon>
        <taxon>Deferribacter</taxon>
    </lineage>
</organism>
<keyword evidence="2" id="KW-0614">Plasmid</keyword>
<accession>D3PEU7</accession>
<dbReference type="RefSeq" id="WP_013008966.1">
    <property type="nucleotide sequence ID" value="NC_013940.1"/>
</dbReference>
<evidence type="ECO:0000313" key="2">
    <source>
        <dbReference type="EMBL" id="BAI81739.1"/>
    </source>
</evidence>
<keyword evidence="3" id="KW-1185">Reference proteome</keyword>
<evidence type="ECO:0000313" key="3">
    <source>
        <dbReference type="Proteomes" id="UP000001520"/>
    </source>
</evidence>
<name>D3PEU7_DEFDS</name>
<reference evidence="2 3" key="1">
    <citation type="journal article" date="2010" name="DNA Res.">
        <title>Bacterial lifestyle in a deep-sea hydrothermal vent chimney revealed by the genome sequence of the thermophilic bacterium Deferribacter desulfuricans SSM1.</title>
        <authorList>
            <person name="Takaki Y."/>
            <person name="Shimamura S."/>
            <person name="Nakagawa S."/>
            <person name="Fukuhara Y."/>
            <person name="Horikawa H."/>
            <person name="Ankai A."/>
            <person name="Harada T."/>
            <person name="Hosoyama A."/>
            <person name="Oguchi A."/>
            <person name="Fukui S."/>
            <person name="Fujita N."/>
            <person name="Takami H."/>
            <person name="Takai K."/>
        </authorList>
    </citation>
    <scope>NUCLEOTIDE SEQUENCE [LARGE SCALE GENOMIC DNA]</scope>
    <source>
        <strain evidence="3">DSM 14783 / JCM 11476 / NBRC 101012 / SSM1</strain>
        <plasmid evidence="3">Plasmid megaplasmid pDF308</plasmid>
    </source>
</reference>
<geneLocation type="plasmid" evidence="2 3">
    <name>megaplasmid pDF308</name>
</geneLocation>
<protein>
    <submittedName>
        <fullName evidence="2">Uncharacterized protein</fullName>
    </submittedName>
</protein>
<gene>
    <name evidence="2" type="ordered locus">DEFDS_P117</name>
</gene>
<feature type="signal peptide" evidence="1">
    <location>
        <begin position="1"/>
        <end position="21"/>
    </location>
</feature>